<dbReference type="SUPFAM" id="SSF52172">
    <property type="entry name" value="CheY-like"/>
    <property type="match status" value="1"/>
</dbReference>
<dbReference type="SMART" id="SM00448">
    <property type="entry name" value="REC"/>
    <property type="match status" value="1"/>
</dbReference>
<feature type="modified residue" description="4-aspartylphosphate" evidence="6">
    <location>
        <position position="61"/>
    </location>
</feature>
<dbReference type="EMBL" id="BQNJ01000002">
    <property type="protein sequence ID" value="GKH04218.1"/>
    <property type="molecule type" value="Genomic_DNA"/>
</dbReference>
<dbReference type="GO" id="GO:0000160">
    <property type="term" value="P:phosphorelay signal transduction system"/>
    <property type="evidence" value="ECO:0007669"/>
    <property type="project" value="InterPro"/>
</dbReference>
<keyword evidence="3" id="KW-0238">DNA-binding</keyword>
<organism evidence="9 10">
    <name type="scientific">Hungatella hathewayi</name>
    <dbReference type="NCBI Taxonomy" id="154046"/>
    <lineage>
        <taxon>Bacteria</taxon>
        <taxon>Bacillati</taxon>
        <taxon>Bacillota</taxon>
        <taxon>Clostridia</taxon>
        <taxon>Lachnospirales</taxon>
        <taxon>Lachnospiraceae</taxon>
        <taxon>Hungatella</taxon>
    </lineage>
</organism>
<evidence type="ECO:0000256" key="2">
    <source>
        <dbReference type="ARBA" id="ARBA00023015"/>
    </source>
</evidence>
<dbReference type="Gene3D" id="3.40.50.2300">
    <property type="match status" value="1"/>
</dbReference>
<evidence type="ECO:0000256" key="6">
    <source>
        <dbReference type="PROSITE-ProRule" id="PRU00169"/>
    </source>
</evidence>
<evidence type="ECO:0000256" key="7">
    <source>
        <dbReference type="SAM" id="MobiDB-lite"/>
    </source>
</evidence>
<dbReference type="AlphaFoldDB" id="A0AA37JNG6"/>
<evidence type="ECO:0000256" key="3">
    <source>
        <dbReference type="ARBA" id="ARBA00023125"/>
    </source>
</evidence>
<sequence length="172" mass="19583">MGYEGDKCKILIVEDELLVRKALRYIIEQEGDEFEIIGEVTNGEEALDFLEQSLPHMMICDIMMPRMNGLELLHTVNLKYPEVSTIILSGYQDFEYVKSAFKYGVFDYILKPELESDYLLKALRHIGRKKGVIHAKDPGKAGKDSAGSNQQTGAYDRPYGRTDERGIWTVLS</sequence>
<dbReference type="InterPro" id="IPR001789">
    <property type="entry name" value="Sig_transdc_resp-reg_receiver"/>
</dbReference>
<dbReference type="CDD" id="cd17536">
    <property type="entry name" value="REC_YesN-like"/>
    <property type="match status" value="1"/>
</dbReference>
<evidence type="ECO:0000313" key="9">
    <source>
        <dbReference type="EMBL" id="GKH04218.1"/>
    </source>
</evidence>
<evidence type="ECO:0000313" key="10">
    <source>
        <dbReference type="Proteomes" id="UP001055091"/>
    </source>
</evidence>
<comment type="function">
    <text evidence="5">May play the central regulatory role in sporulation. It may be an element of the effector pathway responsible for the activation of sporulation genes in response to nutritional stress. Spo0A may act in concert with spo0H (a sigma factor) to control the expression of some genes that are critical to the sporulation process.</text>
</comment>
<feature type="domain" description="Response regulatory" evidence="8">
    <location>
        <begin position="9"/>
        <end position="126"/>
    </location>
</feature>
<dbReference type="GO" id="GO:0003677">
    <property type="term" value="F:DNA binding"/>
    <property type="evidence" value="ECO:0007669"/>
    <property type="project" value="UniProtKB-KW"/>
</dbReference>
<feature type="region of interest" description="Disordered" evidence="7">
    <location>
        <begin position="134"/>
        <end position="161"/>
    </location>
</feature>
<comment type="caution">
    <text evidence="9">The sequence shown here is derived from an EMBL/GenBank/DDBJ whole genome shotgun (WGS) entry which is preliminary data.</text>
</comment>
<dbReference type="InterPro" id="IPR039420">
    <property type="entry name" value="WalR-like"/>
</dbReference>
<keyword evidence="4" id="KW-0804">Transcription</keyword>
<protein>
    <recommendedName>
        <fullName evidence="1">Stage 0 sporulation protein A homolog</fullName>
    </recommendedName>
</protein>
<dbReference type="Pfam" id="PF00072">
    <property type="entry name" value="Response_reg"/>
    <property type="match status" value="1"/>
</dbReference>
<accession>A0AA37JNG6</accession>
<gene>
    <name evidence="9" type="ORF">CE91St55_61990</name>
</gene>
<dbReference type="InterPro" id="IPR011006">
    <property type="entry name" value="CheY-like_superfamily"/>
</dbReference>
<dbReference type="PROSITE" id="PS50110">
    <property type="entry name" value="RESPONSE_REGULATORY"/>
    <property type="match status" value="1"/>
</dbReference>
<reference evidence="9" key="1">
    <citation type="submission" date="2022-01" db="EMBL/GenBank/DDBJ databases">
        <title>Novel bile acid biosynthetic pathways are enriched in the microbiome of centenarians.</title>
        <authorList>
            <person name="Sato Y."/>
            <person name="Atarashi K."/>
            <person name="Plichta R.D."/>
            <person name="Arai Y."/>
            <person name="Sasajima S."/>
            <person name="Kearney M.S."/>
            <person name="Suda W."/>
            <person name="Takeshita K."/>
            <person name="Sasaki T."/>
            <person name="Okamoto S."/>
            <person name="Skelly N.A."/>
            <person name="Okamura Y."/>
            <person name="Vlamakis H."/>
            <person name="Li Y."/>
            <person name="Tanoue T."/>
            <person name="Takei H."/>
            <person name="Nittono H."/>
            <person name="Narushima S."/>
            <person name="Irie J."/>
            <person name="Itoh H."/>
            <person name="Moriya K."/>
            <person name="Sugiura Y."/>
            <person name="Suematsu M."/>
            <person name="Moritoki N."/>
            <person name="Shibata S."/>
            <person name="Littman R.D."/>
            <person name="Fischbach A.M."/>
            <person name="Uwamino Y."/>
            <person name="Inoue T."/>
            <person name="Honda A."/>
            <person name="Hattori M."/>
            <person name="Murai T."/>
            <person name="Xavier J.R."/>
            <person name="Hirose N."/>
            <person name="Honda K."/>
        </authorList>
    </citation>
    <scope>NUCLEOTIDE SEQUENCE</scope>
    <source>
        <strain evidence="9">CE91-St55</strain>
    </source>
</reference>
<evidence type="ECO:0000256" key="4">
    <source>
        <dbReference type="ARBA" id="ARBA00023163"/>
    </source>
</evidence>
<dbReference type="PANTHER" id="PTHR43214">
    <property type="entry name" value="TWO-COMPONENT RESPONSE REGULATOR"/>
    <property type="match status" value="1"/>
</dbReference>
<name>A0AA37JNG6_9FIRM</name>
<feature type="compositionally biased region" description="Basic and acidic residues" evidence="7">
    <location>
        <begin position="134"/>
        <end position="143"/>
    </location>
</feature>
<evidence type="ECO:0000256" key="5">
    <source>
        <dbReference type="ARBA" id="ARBA00024867"/>
    </source>
</evidence>
<proteinExistence type="predicted"/>
<dbReference type="Proteomes" id="UP001055091">
    <property type="component" value="Unassembled WGS sequence"/>
</dbReference>
<keyword evidence="2" id="KW-0805">Transcription regulation</keyword>
<keyword evidence="6" id="KW-0597">Phosphoprotein</keyword>
<evidence type="ECO:0000256" key="1">
    <source>
        <dbReference type="ARBA" id="ARBA00018672"/>
    </source>
</evidence>
<evidence type="ECO:0000259" key="8">
    <source>
        <dbReference type="PROSITE" id="PS50110"/>
    </source>
</evidence>